<evidence type="ECO:0008006" key="3">
    <source>
        <dbReference type="Google" id="ProtNLM"/>
    </source>
</evidence>
<gene>
    <name evidence="1" type="ORF">HDIA_4538</name>
</gene>
<dbReference type="Proteomes" id="UP000223606">
    <property type="component" value="Chromosome 1"/>
</dbReference>
<reference evidence="2" key="1">
    <citation type="submission" date="2017-09" db="EMBL/GenBank/DDBJ databases">
        <title>Genome sequence of Nannocystis excedens DSM 71.</title>
        <authorList>
            <person name="Blom J."/>
        </authorList>
    </citation>
    <scope>NUCLEOTIDE SEQUENCE [LARGE SCALE GENOMIC DNA]</scope>
    <source>
        <strain evidence="2">type strain: E19</strain>
    </source>
</reference>
<dbReference type="InterPro" id="IPR015001">
    <property type="entry name" value="DUF1850"/>
</dbReference>
<keyword evidence="2" id="KW-1185">Reference proteome</keyword>
<dbReference type="EMBL" id="LT960614">
    <property type="protein sequence ID" value="SON58079.1"/>
    <property type="molecule type" value="Genomic_DNA"/>
</dbReference>
<dbReference type="OrthoDB" id="5298197at2"/>
<proteinExistence type="predicted"/>
<dbReference type="KEGG" id="hdi:HDIA_4538"/>
<name>A0A2C9DD31_9HYPH</name>
<evidence type="ECO:0000313" key="1">
    <source>
        <dbReference type="EMBL" id="SON58079.1"/>
    </source>
</evidence>
<dbReference type="AlphaFoldDB" id="A0A2C9DD31"/>
<organism evidence="1 2">
    <name type="scientific">Hartmannibacter diazotrophicus</name>
    <dbReference type="NCBI Taxonomy" id="1482074"/>
    <lineage>
        <taxon>Bacteria</taxon>
        <taxon>Pseudomonadati</taxon>
        <taxon>Pseudomonadota</taxon>
        <taxon>Alphaproteobacteria</taxon>
        <taxon>Hyphomicrobiales</taxon>
        <taxon>Pleomorphomonadaceae</taxon>
        <taxon>Hartmannibacter</taxon>
    </lineage>
</organism>
<dbReference type="Pfam" id="PF08905">
    <property type="entry name" value="DUF1850"/>
    <property type="match status" value="1"/>
</dbReference>
<accession>A0A2C9DD31</accession>
<evidence type="ECO:0000313" key="2">
    <source>
        <dbReference type="Proteomes" id="UP000223606"/>
    </source>
</evidence>
<dbReference type="RefSeq" id="WP_099558251.1">
    <property type="nucleotide sequence ID" value="NZ_LT960614.1"/>
</dbReference>
<sequence length="125" mass="13190">MALGLCIVAAGKTTVVAASLFTLSWVHSVERIEWRETYAVSEAGLVLREARVKGSGAGMEPGEDARLVGDWWVWQPKRPPIPELDLAASGATVSAWTLCSKAGCMELGASAEAPISLKPCPAEVP</sequence>
<protein>
    <recommendedName>
        <fullName evidence="3">DUF1850 domain-containing protein</fullName>
    </recommendedName>
</protein>